<comment type="caution">
    <text evidence="2">The sequence shown here is derived from an EMBL/GenBank/DDBJ whole genome shotgun (WGS) entry which is preliminary data.</text>
</comment>
<organism evidence="2">
    <name type="scientific">Cladocopium goreaui</name>
    <dbReference type="NCBI Taxonomy" id="2562237"/>
    <lineage>
        <taxon>Eukaryota</taxon>
        <taxon>Sar</taxon>
        <taxon>Alveolata</taxon>
        <taxon>Dinophyceae</taxon>
        <taxon>Suessiales</taxon>
        <taxon>Symbiodiniaceae</taxon>
        <taxon>Cladocopium</taxon>
    </lineage>
</organism>
<keyword evidence="4" id="KW-1185">Reference proteome</keyword>
<feature type="compositionally biased region" description="Basic residues" evidence="1">
    <location>
        <begin position="385"/>
        <end position="396"/>
    </location>
</feature>
<evidence type="ECO:0000313" key="4">
    <source>
        <dbReference type="Proteomes" id="UP001152797"/>
    </source>
</evidence>
<dbReference type="AlphaFoldDB" id="A0A9P1CE97"/>
<evidence type="ECO:0000313" key="2">
    <source>
        <dbReference type="EMBL" id="CAI3989836.1"/>
    </source>
</evidence>
<dbReference type="EMBL" id="CAMXCT020001410">
    <property type="protein sequence ID" value="CAL1143211.1"/>
    <property type="molecule type" value="Genomic_DNA"/>
</dbReference>
<gene>
    <name evidence="2" type="ORF">C1SCF055_LOCUS16876</name>
</gene>
<sequence length="665" mass="74133">MELQMANVLSYLSLKNIFAAKCCSRLINQLVCSRRSTFWSKILFQQCMVPYLERMDADPGFLSSILASNLVQWAHLGQTPALACQLGNESGGRGGGLATQNTEVTQRFLQLDSALARMMACANLKQTRFASAAENKRLEMLVASLPLAKWDNVRYYDALVTIHDAEHMPKDKAWICQKYGATVLIQTPGGKLELNFVASHELTEVVEERSVYCSVSFPGQSCSTPLLHTRAERCIEEENFTSFAPSVDIEEWHKLHCCFFGQEKSSISSTTTTVALVFRLLSAPNWRSECLGRSEGLGRLNFEDRPTMLWLRDEFALVADRLETWTTCHQYGDYQAPGTSRGGSFKKGHGYRAPTLQRLGAAPWMDRLPWWRWGASLHPAEAKARPKGRAKGRRSPARGGQWRRRQEQAAPAQETNDGAANGAAGRRRGATAGAVITAAVARPMKAAWRTMPTGVDKLRPASPVHVLRSVDLLVSGSFADDCICSGLVFFKATQVVTSWLLLLLSWMYEHVYTHDQQAFSAFLANRPDEDNATTPEAISSSKLFKLYLNPVVPKWALLDPINEFVSARVLNTTGWTGTLDKLVIFHFLHGDSEVNRDHSAYGWNAQSGFNGGTSKPLLDVFYNQTDDEVYRTALKPTQFNNELQQALLASRRAVRPKEMLHCGVL</sequence>
<protein>
    <submittedName>
        <fullName evidence="2">Uncharacterized protein</fullName>
    </submittedName>
</protein>
<dbReference type="OrthoDB" id="424797at2759"/>
<dbReference type="EMBL" id="CAMXCT030001410">
    <property type="protein sequence ID" value="CAL4777148.1"/>
    <property type="molecule type" value="Genomic_DNA"/>
</dbReference>
<feature type="compositionally biased region" description="Low complexity" evidence="1">
    <location>
        <begin position="418"/>
        <end position="427"/>
    </location>
</feature>
<dbReference type="EMBL" id="CAMXCT010001410">
    <property type="protein sequence ID" value="CAI3989836.1"/>
    <property type="molecule type" value="Genomic_DNA"/>
</dbReference>
<evidence type="ECO:0000313" key="3">
    <source>
        <dbReference type="EMBL" id="CAL4777148.1"/>
    </source>
</evidence>
<dbReference type="Proteomes" id="UP001152797">
    <property type="component" value="Unassembled WGS sequence"/>
</dbReference>
<evidence type="ECO:0000256" key="1">
    <source>
        <dbReference type="SAM" id="MobiDB-lite"/>
    </source>
</evidence>
<name>A0A9P1CE97_9DINO</name>
<reference evidence="3 4" key="2">
    <citation type="submission" date="2024-05" db="EMBL/GenBank/DDBJ databases">
        <authorList>
            <person name="Chen Y."/>
            <person name="Shah S."/>
            <person name="Dougan E. K."/>
            <person name="Thang M."/>
            <person name="Chan C."/>
        </authorList>
    </citation>
    <scope>NUCLEOTIDE SEQUENCE [LARGE SCALE GENOMIC DNA]</scope>
</reference>
<feature type="non-terminal residue" evidence="2">
    <location>
        <position position="665"/>
    </location>
</feature>
<proteinExistence type="predicted"/>
<feature type="region of interest" description="Disordered" evidence="1">
    <location>
        <begin position="381"/>
        <end position="427"/>
    </location>
</feature>
<reference evidence="2" key="1">
    <citation type="submission" date="2022-10" db="EMBL/GenBank/DDBJ databases">
        <authorList>
            <person name="Chen Y."/>
            <person name="Dougan E. K."/>
            <person name="Chan C."/>
            <person name="Rhodes N."/>
            <person name="Thang M."/>
        </authorList>
    </citation>
    <scope>NUCLEOTIDE SEQUENCE</scope>
</reference>
<accession>A0A9P1CE97</accession>